<keyword evidence="4" id="KW-1185">Reference proteome</keyword>
<proteinExistence type="predicted"/>
<keyword evidence="1" id="KW-0129">CBS domain</keyword>
<name>A0ABV5Q1C2_9ACTN</name>
<accession>A0ABV5Q1C2</accession>
<evidence type="ECO:0000259" key="2">
    <source>
        <dbReference type="PROSITE" id="PS51371"/>
    </source>
</evidence>
<dbReference type="PROSITE" id="PS51371">
    <property type="entry name" value="CBS"/>
    <property type="match status" value="1"/>
</dbReference>
<dbReference type="Gene3D" id="3.10.580.10">
    <property type="entry name" value="CBS-domain"/>
    <property type="match status" value="1"/>
</dbReference>
<evidence type="ECO:0000313" key="3">
    <source>
        <dbReference type="EMBL" id="MFB9529240.1"/>
    </source>
</evidence>
<evidence type="ECO:0000256" key="1">
    <source>
        <dbReference type="PROSITE-ProRule" id="PRU00703"/>
    </source>
</evidence>
<evidence type="ECO:0000313" key="4">
    <source>
        <dbReference type="Proteomes" id="UP001589646"/>
    </source>
</evidence>
<feature type="domain" description="CBS" evidence="2">
    <location>
        <begin position="100"/>
        <end position="157"/>
    </location>
</feature>
<protein>
    <submittedName>
        <fullName evidence="3">CBS domain-containing protein</fullName>
    </submittedName>
</protein>
<dbReference type="EMBL" id="JBHMCE010000006">
    <property type="protein sequence ID" value="MFB9529240.1"/>
    <property type="molecule type" value="Genomic_DNA"/>
</dbReference>
<dbReference type="SUPFAM" id="SSF54631">
    <property type="entry name" value="CBS-domain pair"/>
    <property type="match status" value="1"/>
</dbReference>
<dbReference type="Pfam" id="PF00571">
    <property type="entry name" value="CBS"/>
    <property type="match status" value="1"/>
</dbReference>
<dbReference type="Proteomes" id="UP001589646">
    <property type="component" value="Unassembled WGS sequence"/>
</dbReference>
<sequence>MSDKLKQFLDDAASEPIHLTVRDLLDKWDFKIRNFTTVPRVAADLARAGLKCEPAFDDVSMTTSVCVSSKTLAVDEEQIEDSVELLFPQAALLIKDIPSANHEVMSIPPDATLAQAHAVMMDHGYSQLPVITNDGRLVGTVSWERIGHIRVGSPTAELSTVIDRDPNVVKLNDDLLKKIPMIYDAGFALVREQSDEICGIVTTADLTEQFRLLAEPFFLVGEIEKRLRRCIGRAFSVEDLQCVGGRITSVNSMTFGQYVRFLRMPGIWPQLHWHIDCTLFTERLDQVRMVRNEIMHFRPNPLTPAQRDRLRNFTSWMHSLDPQR</sequence>
<comment type="caution">
    <text evidence="3">The sequence shown here is derived from an EMBL/GenBank/DDBJ whole genome shotgun (WGS) entry which is preliminary data.</text>
</comment>
<dbReference type="InterPro" id="IPR000644">
    <property type="entry name" value="CBS_dom"/>
</dbReference>
<gene>
    <name evidence="3" type="ORF">ACFFRN_21750</name>
</gene>
<dbReference type="InterPro" id="IPR046342">
    <property type="entry name" value="CBS_dom_sf"/>
</dbReference>
<dbReference type="RefSeq" id="WP_346128676.1">
    <property type="nucleotide sequence ID" value="NZ_BAAAXC010000015.1"/>
</dbReference>
<organism evidence="3 4">
    <name type="scientific">Nonomuraea roseola</name>
    <dbReference type="NCBI Taxonomy" id="46179"/>
    <lineage>
        <taxon>Bacteria</taxon>
        <taxon>Bacillati</taxon>
        <taxon>Actinomycetota</taxon>
        <taxon>Actinomycetes</taxon>
        <taxon>Streptosporangiales</taxon>
        <taxon>Streptosporangiaceae</taxon>
        <taxon>Nonomuraea</taxon>
    </lineage>
</organism>
<reference evidence="3 4" key="1">
    <citation type="submission" date="2024-09" db="EMBL/GenBank/DDBJ databases">
        <authorList>
            <person name="Sun Q."/>
            <person name="Mori K."/>
        </authorList>
    </citation>
    <scope>NUCLEOTIDE SEQUENCE [LARGE SCALE GENOMIC DNA]</scope>
    <source>
        <strain evidence="3 4">JCM 3323</strain>
    </source>
</reference>
<dbReference type="SMART" id="SM00116">
    <property type="entry name" value="CBS"/>
    <property type="match status" value="1"/>
</dbReference>